<dbReference type="Pfam" id="PF00535">
    <property type="entry name" value="Glycos_transf_2"/>
    <property type="match status" value="1"/>
</dbReference>
<keyword evidence="3" id="KW-1185">Reference proteome</keyword>
<dbReference type="PANTHER" id="PTHR22916">
    <property type="entry name" value="GLYCOSYLTRANSFERASE"/>
    <property type="match status" value="1"/>
</dbReference>
<comment type="caution">
    <text evidence="2">The sequence shown here is derived from an EMBL/GenBank/DDBJ whole genome shotgun (WGS) entry which is preliminary data.</text>
</comment>
<dbReference type="STRING" id="1237149.C900_04066"/>
<sequence>MSSQPLVSVICLCYNHERFIEEAIQSVLQQTYHNIEIIVVDDASSDSSRKIIEQLVRQYPQIRFIPLERNVGNCKAFNIGLQASKGEYIIDLATDDVLLPERVEAGVKALEEAGDHFGVTIANCEIIDEEGNFVQYHYPIDGQGKSKMEVPEGDVFLEVIRRYFICPPTVMFKRQVIEQLGGYDEQLTYEDFDFWIRSSRHFKYNYVDQVLVKKRIVRNSLSRKQFSLGSGHTRSTYLVCKKASKLVRTKEEATALKKRLYYEVRVAIRLLNLREVWSYLRLILSL</sequence>
<dbReference type="EMBL" id="AMZN01000055">
    <property type="protein sequence ID" value="ELR70381.1"/>
    <property type="molecule type" value="Genomic_DNA"/>
</dbReference>
<dbReference type="InterPro" id="IPR001173">
    <property type="entry name" value="Glyco_trans_2-like"/>
</dbReference>
<dbReference type="RefSeq" id="WP_009581484.1">
    <property type="nucleotide sequence ID" value="NZ_AMZN01000055.1"/>
</dbReference>
<accession>L8JN63</accession>
<dbReference type="Proteomes" id="UP000011135">
    <property type="component" value="Unassembled WGS sequence"/>
</dbReference>
<dbReference type="eggNOG" id="COG1216">
    <property type="taxonomic scope" value="Bacteria"/>
</dbReference>
<evidence type="ECO:0000313" key="3">
    <source>
        <dbReference type="Proteomes" id="UP000011135"/>
    </source>
</evidence>
<evidence type="ECO:0000259" key="1">
    <source>
        <dbReference type="Pfam" id="PF00535"/>
    </source>
</evidence>
<protein>
    <submittedName>
        <fullName evidence="2">Glycosyl transferase</fullName>
    </submittedName>
</protein>
<organism evidence="2 3">
    <name type="scientific">Fulvivirga imtechensis AK7</name>
    <dbReference type="NCBI Taxonomy" id="1237149"/>
    <lineage>
        <taxon>Bacteria</taxon>
        <taxon>Pseudomonadati</taxon>
        <taxon>Bacteroidota</taxon>
        <taxon>Cytophagia</taxon>
        <taxon>Cytophagales</taxon>
        <taxon>Fulvivirgaceae</taxon>
        <taxon>Fulvivirga</taxon>
    </lineage>
</organism>
<feature type="domain" description="Glycosyltransferase 2-like" evidence="1">
    <location>
        <begin position="8"/>
        <end position="179"/>
    </location>
</feature>
<dbReference type="SUPFAM" id="SSF53448">
    <property type="entry name" value="Nucleotide-diphospho-sugar transferases"/>
    <property type="match status" value="1"/>
</dbReference>
<proteinExistence type="predicted"/>
<dbReference type="InterPro" id="IPR029044">
    <property type="entry name" value="Nucleotide-diphossugar_trans"/>
</dbReference>
<dbReference type="AlphaFoldDB" id="L8JN63"/>
<dbReference type="Gene3D" id="3.90.550.10">
    <property type="entry name" value="Spore Coat Polysaccharide Biosynthesis Protein SpsA, Chain A"/>
    <property type="match status" value="1"/>
</dbReference>
<dbReference type="PATRIC" id="fig|1237149.3.peg.3829"/>
<evidence type="ECO:0000313" key="2">
    <source>
        <dbReference type="EMBL" id="ELR70381.1"/>
    </source>
</evidence>
<dbReference type="GO" id="GO:0016758">
    <property type="term" value="F:hexosyltransferase activity"/>
    <property type="evidence" value="ECO:0007669"/>
    <property type="project" value="UniProtKB-ARBA"/>
</dbReference>
<dbReference type="OrthoDB" id="396512at2"/>
<gene>
    <name evidence="2" type="ORF">C900_04066</name>
</gene>
<reference evidence="2 3" key="1">
    <citation type="submission" date="2012-12" db="EMBL/GenBank/DDBJ databases">
        <title>Genome assembly of Fulvivirga imtechensis AK7.</title>
        <authorList>
            <person name="Nupur N."/>
            <person name="Khatri I."/>
            <person name="Kumar R."/>
            <person name="Subramanian S."/>
            <person name="Pinnaka A."/>
        </authorList>
    </citation>
    <scope>NUCLEOTIDE SEQUENCE [LARGE SCALE GENOMIC DNA]</scope>
    <source>
        <strain evidence="2 3">AK7</strain>
    </source>
</reference>
<dbReference type="PANTHER" id="PTHR22916:SF3">
    <property type="entry name" value="UDP-GLCNAC:BETAGAL BETA-1,3-N-ACETYLGLUCOSAMINYLTRANSFERASE-LIKE PROTEIN 1"/>
    <property type="match status" value="1"/>
</dbReference>
<keyword evidence="2" id="KW-0808">Transferase</keyword>
<name>L8JN63_9BACT</name>